<accession>A0A4R2KVP7</accession>
<dbReference type="EMBL" id="SLWX01000003">
    <property type="protein sequence ID" value="TCO77022.1"/>
    <property type="molecule type" value="Genomic_DNA"/>
</dbReference>
<sequence length="100" mass="11196">MNSLGLILGVFVVPLAMLVACHRFRRLSRQQRRIVWGLIIGYGLALLLVLPALFIPPVMWAPDQPVRTFLAYWGLFLIPVTGALAGRLLPLRPDKLPENP</sequence>
<gene>
    <name evidence="2" type="ORF">EV688_10335</name>
</gene>
<evidence type="ECO:0000256" key="1">
    <source>
        <dbReference type="SAM" id="Phobius"/>
    </source>
</evidence>
<evidence type="ECO:0000313" key="3">
    <source>
        <dbReference type="Proteomes" id="UP000294980"/>
    </source>
</evidence>
<evidence type="ECO:0000313" key="2">
    <source>
        <dbReference type="EMBL" id="TCO77022.1"/>
    </source>
</evidence>
<proteinExistence type="predicted"/>
<feature type="transmembrane region" description="Helical" evidence="1">
    <location>
        <begin position="70"/>
        <end position="89"/>
    </location>
</feature>
<dbReference type="RefSeq" id="WP_117317459.1">
    <property type="nucleotide sequence ID" value="NZ_QQSW01000008.1"/>
</dbReference>
<comment type="caution">
    <text evidence="2">The sequence shown here is derived from an EMBL/GenBank/DDBJ whole genome shotgun (WGS) entry which is preliminary data.</text>
</comment>
<dbReference type="AlphaFoldDB" id="A0A4R2KVP7"/>
<keyword evidence="1" id="KW-0812">Transmembrane</keyword>
<feature type="transmembrane region" description="Helical" evidence="1">
    <location>
        <begin position="6"/>
        <end position="22"/>
    </location>
</feature>
<protein>
    <submittedName>
        <fullName evidence="2">Uncharacterized protein</fullName>
    </submittedName>
</protein>
<organism evidence="2 3">
    <name type="scientific">Chromatocurvus halotolerans</name>
    <dbReference type="NCBI Taxonomy" id="1132028"/>
    <lineage>
        <taxon>Bacteria</taxon>
        <taxon>Pseudomonadati</taxon>
        <taxon>Pseudomonadota</taxon>
        <taxon>Gammaproteobacteria</taxon>
        <taxon>Cellvibrionales</taxon>
        <taxon>Halieaceae</taxon>
        <taxon>Chromatocurvus</taxon>
    </lineage>
</organism>
<name>A0A4R2KVP7_9GAMM</name>
<keyword evidence="1" id="KW-0472">Membrane</keyword>
<feature type="transmembrane region" description="Helical" evidence="1">
    <location>
        <begin position="34"/>
        <end position="58"/>
    </location>
</feature>
<keyword evidence="1" id="KW-1133">Transmembrane helix</keyword>
<keyword evidence="3" id="KW-1185">Reference proteome</keyword>
<dbReference type="Proteomes" id="UP000294980">
    <property type="component" value="Unassembled WGS sequence"/>
</dbReference>
<reference evidence="2 3" key="1">
    <citation type="submission" date="2019-03" db="EMBL/GenBank/DDBJ databases">
        <title>Genomic Encyclopedia of Type Strains, Phase IV (KMG-IV): sequencing the most valuable type-strain genomes for metagenomic binning, comparative biology and taxonomic classification.</title>
        <authorList>
            <person name="Goeker M."/>
        </authorList>
    </citation>
    <scope>NUCLEOTIDE SEQUENCE [LARGE SCALE GENOMIC DNA]</scope>
    <source>
        <strain evidence="2 3">DSM 23344</strain>
    </source>
</reference>